<protein>
    <submittedName>
        <fullName evidence="1">Uncharacterized protein</fullName>
    </submittedName>
</protein>
<proteinExistence type="predicted"/>
<reference evidence="1 2" key="1">
    <citation type="journal article" date="2016" name="Mol. Biol. Evol.">
        <title>Comparative Genomics of Early-Diverging Mushroom-Forming Fungi Provides Insights into the Origins of Lignocellulose Decay Capabilities.</title>
        <authorList>
            <person name="Nagy L.G."/>
            <person name="Riley R."/>
            <person name="Tritt A."/>
            <person name="Adam C."/>
            <person name="Daum C."/>
            <person name="Floudas D."/>
            <person name="Sun H."/>
            <person name="Yadav J.S."/>
            <person name="Pangilinan J."/>
            <person name="Larsson K.H."/>
            <person name="Matsuura K."/>
            <person name="Barry K."/>
            <person name="Labutti K."/>
            <person name="Kuo R."/>
            <person name="Ohm R.A."/>
            <person name="Bhattacharya S.S."/>
            <person name="Shirouzu T."/>
            <person name="Yoshinaga Y."/>
            <person name="Martin F.M."/>
            <person name="Grigoriev I.V."/>
            <person name="Hibbett D.S."/>
        </authorList>
    </citation>
    <scope>NUCLEOTIDE SEQUENCE [LARGE SCALE GENOMIC DNA]</scope>
    <source>
        <strain evidence="1 2">HHB14362 ss-1</strain>
    </source>
</reference>
<name>A0A165QI14_9AGAM</name>
<accession>A0A165QI14</accession>
<organism evidence="1 2">
    <name type="scientific">Neolentinus lepideus HHB14362 ss-1</name>
    <dbReference type="NCBI Taxonomy" id="1314782"/>
    <lineage>
        <taxon>Eukaryota</taxon>
        <taxon>Fungi</taxon>
        <taxon>Dikarya</taxon>
        <taxon>Basidiomycota</taxon>
        <taxon>Agaricomycotina</taxon>
        <taxon>Agaricomycetes</taxon>
        <taxon>Gloeophyllales</taxon>
        <taxon>Gloeophyllaceae</taxon>
        <taxon>Neolentinus</taxon>
    </lineage>
</organism>
<keyword evidence="2" id="KW-1185">Reference proteome</keyword>
<dbReference type="InParanoid" id="A0A165QI14"/>
<dbReference type="EMBL" id="KV425595">
    <property type="protein sequence ID" value="KZT22459.1"/>
    <property type="molecule type" value="Genomic_DNA"/>
</dbReference>
<sequence>MVDRSKRSASQARLLMTADLPRQTSRSCVLKTMFVPRLRPNTSRVIFSASFHQTSDEGILPCLSYVSLTAYVWGKGTISRLSAYDSRIKSVVDLREELMLDENSMS</sequence>
<evidence type="ECO:0000313" key="1">
    <source>
        <dbReference type="EMBL" id="KZT22459.1"/>
    </source>
</evidence>
<dbReference type="AlphaFoldDB" id="A0A165QI14"/>
<gene>
    <name evidence="1" type="ORF">NEOLEDRAFT_647974</name>
</gene>
<dbReference type="Proteomes" id="UP000076761">
    <property type="component" value="Unassembled WGS sequence"/>
</dbReference>
<evidence type="ECO:0000313" key="2">
    <source>
        <dbReference type="Proteomes" id="UP000076761"/>
    </source>
</evidence>